<keyword evidence="3" id="KW-1185">Reference proteome</keyword>
<dbReference type="EMBL" id="AKHW03003627">
    <property type="protein sequence ID" value="KYO33994.1"/>
    <property type="molecule type" value="Genomic_DNA"/>
</dbReference>
<organism evidence="2 3">
    <name type="scientific">Alligator mississippiensis</name>
    <name type="common">American alligator</name>
    <dbReference type="NCBI Taxonomy" id="8496"/>
    <lineage>
        <taxon>Eukaryota</taxon>
        <taxon>Metazoa</taxon>
        <taxon>Chordata</taxon>
        <taxon>Craniata</taxon>
        <taxon>Vertebrata</taxon>
        <taxon>Euteleostomi</taxon>
        <taxon>Archelosauria</taxon>
        <taxon>Archosauria</taxon>
        <taxon>Crocodylia</taxon>
        <taxon>Alligatoridae</taxon>
        <taxon>Alligatorinae</taxon>
        <taxon>Alligator</taxon>
    </lineage>
</organism>
<evidence type="ECO:0000256" key="1">
    <source>
        <dbReference type="SAM" id="MobiDB-lite"/>
    </source>
</evidence>
<feature type="region of interest" description="Disordered" evidence="1">
    <location>
        <begin position="1"/>
        <end position="28"/>
    </location>
</feature>
<protein>
    <submittedName>
        <fullName evidence="2">Uncharacterized protein</fullName>
    </submittedName>
</protein>
<evidence type="ECO:0000313" key="3">
    <source>
        <dbReference type="Proteomes" id="UP000050525"/>
    </source>
</evidence>
<feature type="region of interest" description="Disordered" evidence="1">
    <location>
        <begin position="72"/>
        <end position="103"/>
    </location>
</feature>
<proteinExistence type="predicted"/>
<comment type="caution">
    <text evidence="2">The sequence shown here is derived from an EMBL/GenBank/DDBJ whole genome shotgun (WGS) entry which is preliminary data.</text>
</comment>
<sequence>MPGACRGRGHVTKNGPCSSSSGATEGPVARQKLLLLSVGNGQEYENTAKFAKERKEMTGQGSMYSILMKTTNSRRGRHIRKKGRKSQKERLHSKSSASKFLPEENSFVQSEEFKRLKVLTTPKTQCSQWGDWRPLA</sequence>
<gene>
    <name evidence="2" type="ORF">Y1Q_0024591</name>
</gene>
<name>A0A151NB03_ALLMI</name>
<evidence type="ECO:0000313" key="2">
    <source>
        <dbReference type="EMBL" id="KYO33994.1"/>
    </source>
</evidence>
<dbReference type="AlphaFoldDB" id="A0A151NB03"/>
<reference evidence="2 3" key="1">
    <citation type="journal article" date="2012" name="Genome Biol.">
        <title>Sequencing three crocodilian genomes to illuminate the evolution of archosaurs and amniotes.</title>
        <authorList>
            <person name="St John J.A."/>
            <person name="Braun E.L."/>
            <person name="Isberg S.R."/>
            <person name="Miles L.G."/>
            <person name="Chong A.Y."/>
            <person name="Gongora J."/>
            <person name="Dalzell P."/>
            <person name="Moran C."/>
            <person name="Bed'hom B."/>
            <person name="Abzhanov A."/>
            <person name="Burgess S.C."/>
            <person name="Cooksey A.M."/>
            <person name="Castoe T.A."/>
            <person name="Crawford N.G."/>
            <person name="Densmore L.D."/>
            <person name="Drew J.C."/>
            <person name="Edwards S.V."/>
            <person name="Faircloth B.C."/>
            <person name="Fujita M.K."/>
            <person name="Greenwold M.J."/>
            <person name="Hoffmann F.G."/>
            <person name="Howard J.M."/>
            <person name="Iguchi T."/>
            <person name="Janes D.E."/>
            <person name="Khan S.Y."/>
            <person name="Kohno S."/>
            <person name="de Koning A.J."/>
            <person name="Lance S.L."/>
            <person name="McCarthy F.M."/>
            <person name="McCormack J.E."/>
            <person name="Merchant M.E."/>
            <person name="Peterson D.G."/>
            <person name="Pollock D.D."/>
            <person name="Pourmand N."/>
            <person name="Raney B.J."/>
            <person name="Roessler K.A."/>
            <person name="Sanford J.R."/>
            <person name="Sawyer R.H."/>
            <person name="Schmidt C.J."/>
            <person name="Triplett E.W."/>
            <person name="Tuberville T.D."/>
            <person name="Venegas-Anaya M."/>
            <person name="Howard J.T."/>
            <person name="Jarvis E.D."/>
            <person name="Guillette L.J.Jr."/>
            <person name="Glenn T.C."/>
            <person name="Green R.E."/>
            <person name="Ray D.A."/>
        </authorList>
    </citation>
    <scope>NUCLEOTIDE SEQUENCE [LARGE SCALE GENOMIC DNA]</scope>
    <source>
        <strain evidence="2">KSC_2009_1</strain>
    </source>
</reference>
<dbReference type="Proteomes" id="UP000050525">
    <property type="component" value="Unassembled WGS sequence"/>
</dbReference>
<feature type="compositionally biased region" description="Basic residues" evidence="1">
    <location>
        <begin position="72"/>
        <end position="85"/>
    </location>
</feature>
<accession>A0A151NB03</accession>